<dbReference type="GO" id="GO:0005737">
    <property type="term" value="C:cytoplasm"/>
    <property type="evidence" value="ECO:0007669"/>
    <property type="project" value="UniProtKB-ARBA"/>
</dbReference>
<name>A0A836JF95_9HYME</name>
<accession>A0A836JF95</accession>
<evidence type="ECO:0000313" key="5">
    <source>
        <dbReference type="EMBL" id="KAG5309154.1"/>
    </source>
</evidence>
<dbReference type="PANTHER" id="PTHR43804">
    <property type="entry name" value="LD18447P"/>
    <property type="match status" value="1"/>
</dbReference>
<keyword evidence="2" id="KW-0488">Methylation</keyword>
<dbReference type="InterPro" id="IPR000352">
    <property type="entry name" value="Pep_chain_release_fac_I"/>
</dbReference>
<evidence type="ECO:0000259" key="4">
    <source>
        <dbReference type="PROSITE" id="PS00745"/>
    </source>
</evidence>
<reference evidence="5" key="1">
    <citation type="submission" date="2020-02" db="EMBL/GenBank/DDBJ databases">
        <title>Relaxed selection underlies rapid genomic changes in the transitions from sociality to social parasitism in ants.</title>
        <authorList>
            <person name="Bi X."/>
        </authorList>
    </citation>
    <scope>NUCLEOTIDE SEQUENCE</scope>
    <source>
        <strain evidence="5">BGI-DK2014c</strain>
        <tissue evidence="5">Whole body</tissue>
    </source>
</reference>
<dbReference type="Pfam" id="PF00472">
    <property type="entry name" value="RF-1"/>
    <property type="match status" value="1"/>
</dbReference>
<dbReference type="SMART" id="SM00937">
    <property type="entry name" value="PCRF"/>
    <property type="match status" value="1"/>
</dbReference>
<feature type="domain" description="Prokaryotic-type class I peptide chain release factors" evidence="4">
    <location>
        <begin position="290"/>
        <end position="306"/>
    </location>
</feature>
<comment type="similarity">
    <text evidence="1">Belongs to the prokaryotic/mitochondrial release factor family.</text>
</comment>
<dbReference type="Pfam" id="PF03462">
    <property type="entry name" value="PCRF"/>
    <property type="match status" value="1"/>
</dbReference>
<evidence type="ECO:0000256" key="3">
    <source>
        <dbReference type="ARBA" id="ARBA00022917"/>
    </source>
</evidence>
<keyword evidence="6" id="KW-1185">Reference proteome</keyword>
<dbReference type="InterPro" id="IPR005139">
    <property type="entry name" value="PCRF"/>
</dbReference>
<dbReference type="SUPFAM" id="SSF75620">
    <property type="entry name" value="Release factor"/>
    <property type="match status" value="1"/>
</dbReference>
<protein>
    <submittedName>
        <fullName evidence="5">RF1ML factor</fullName>
    </submittedName>
</protein>
<sequence>MSLLVRRCKFDSCWYSTLVNRLKLHELHAWSLTNLIWTSSRFCNAHAKPNIFDDKTKKFLDYLTNEYRNKSWQRNNFIDFIDLNASSSLFNERVQLMENIQNLHNLGKWSMFSMTIDIIYCSLQRKFLFTGQQDVEIKKFAEEETMLYKEQLNELDERLLYMILTKMCKDFYSNIIIEITAGVGGQEAMLFVKDLYDMYIDYAKYLDLDHEVIDIEMTDNKGIRHASIMISGDQVDKFQYEGGVHRVQRVPATEKSGRVHTSTASVAILPVPSEIQIMINENDLKIETKRSSGAGGQHVNTTDSAVRITHLPSGLSVTCQVDRSQNNNKKIAMDKLRSILYEQQLNKQMSFTSKLRQKQMGMGFRNEKIRTYNYNQNRVTDHRLGQNGTFNNLIEFMQGGIALKELEDRLCNHMRIETLLEVIKKLESQLK</sequence>
<proteinExistence type="inferred from homology"/>
<evidence type="ECO:0000313" key="6">
    <source>
        <dbReference type="Proteomes" id="UP000668214"/>
    </source>
</evidence>
<dbReference type="InterPro" id="IPR045853">
    <property type="entry name" value="Pep_chain_release_fac_I_sf"/>
</dbReference>
<dbReference type="Proteomes" id="UP000668214">
    <property type="component" value="Unassembled WGS sequence"/>
</dbReference>
<comment type="caution">
    <text evidence="5">The sequence shown here is derived from an EMBL/GenBank/DDBJ whole genome shotgun (WGS) entry which is preliminary data.</text>
</comment>
<evidence type="ECO:0000256" key="1">
    <source>
        <dbReference type="ARBA" id="ARBA00010835"/>
    </source>
</evidence>
<evidence type="ECO:0000256" key="2">
    <source>
        <dbReference type="ARBA" id="ARBA00022481"/>
    </source>
</evidence>
<feature type="non-terminal residue" evidence="5">
    <location>
        <position position="1"/>
    </location>
</feature>
<dbReference type="FunFam" id="3.30.160.20:FF:000004">
    <property type="entry name" value="Peptide chain release factor 1"/>
    <property type="match status" value="1"/>
</dbReference>
<organism evidence="5 6">
    <name type="scientific">Pseudoatta argentina</name>
    <dbReference type="NCBI Taxonomy" id="621737"/>
    <lineage>
        <taxon>Eukaryota</taxon>
        <taxon>Metazoa</taxon>
        <taxon>Ecdysozoa</taxon>
        <taxon>Arthropoda</taxon>
        <taxon>Hexapoda</taxon>
        <taxon>Insecta</taxon>
        <taxon>Pterygota</taxon>
        <taxon>Neoptera</taxon>
        <taxon>Endopterygota</taxon>
        <taxon>Hymenoptera</taxon>
        <taxon>Apocrita</taxon>
        <taxon>Aculeata</taxon>
        <taxon>Formicoidea</taxon>
        <taxon>Formicidae</taxon>
        <taxon>Myrmicinae</taxon>
        <taxon>Pseudoatta</taxon>
    </lineage>
</organism>
<feature type="non-terminal residue" evidence="5">
    <location>
        <position position="431"/>
    </location>
</feature>
<dbReference type="PANTHER" id="PTHR43804:SF7">
    <property type="entry name" value="LD18447P"/>
    <property type="match status" value="1"/>
</dbReference>
<dbReference type="Gene3D" id="3.30.160.20">
    <property type="match status" value="1"/>
</dbReference>
<dbReference type="EMBL" id="JAANIA010002843">
    <property type="protein sequence ID" value="KAG5309154.1"/>
    <property type="molecule type" value="Genomic_DNA"/>
</dbReference>
<dbReference type="Gene3D" id="3.30.70.1660">
    <property type="match status" value="2"/>
</dbReference>
<dbReference type="InterPro" id="IPR050057">
    <property type="entry name" value="Prokaryotic/Mito_RF"/>
</dbReference>
<dbReference type="AlphaFoldDB" id="A0A836JF95"/>
<dbReference type="PROSITE" id="PS00745">
    <property type="entry name" value="RF_PROK_I"/>
    <property type="match status" value="1"/>
</dbReference>
<gene>
    <name evidence="5" type="primary">Mtrf1l</name>
    <name evidence="5" type="ORF">G6Z78_0011946</name>
</gene>
<keyword evidence="3" id="KW-0648">Protein biosynthesis</keyword>
<dbReference type="GO" id="GO:0003747">
    <property type="term" value="F:translation release factor activity"/>
    <property type="evidence" value="ECO:0007669"/>
    <property type="project" value="InterPro"/>
</dbReference>